<protein>
    <submittedName>
        <fullName evidence="3">Uncharacterized protein</fullName>
    </submittedName>
</protein>
<name>A0A915KY47_ROMCU</name>
<evidence type="ECO:0000256" key="1">
    <source>
        <dbReference type="SAM" id="MobiDB-lite"/>
    </source>
</evidence>
<organism evidence="2 3">
    <name type="scientific">Romanomermis culicivorax</name>
    <name type="common">Nematode worm</name>
    <dbReference type="NCBI Taxonomy" id="13658"/>
    <lineage>
        <taxon>Eukaryota</taxon>
        <taxon>Metazoa</taxon>
        <taxon>Ecdysozoa</taxon>
        <taxon>Nematoda</taxon>
        <taxon>Enoplea</taxon>
        <taxon>Dorylaimia</taxon>
        <taxon>Mermithida</taxon>
        <taxon>Mermithoidea</taxon>
        <taxon>Mermithidae</taxon>
        <taxon>Romanomermis</taxon>
    </lineage>
</organism>
<feature type="region of interest" description="Disordered" evidence="1">
    <location>
        <begin position="56"/>
        <end position="86"/>
    </location>
</feature>
<dbReference type="Proteomes" id="UP000887565">
    <property type="component" value="Unplaced"/>
</dbReference>
<sequence length="118" mass="13443">MTHFDRLVQLSISKILNCGTSKLDNGSLLYKNLLILLFLKNLAKYRYGNKKDDSMEHILQSEGPRENRGCTEAPVRKESGSRKRKLSSDAAECEAVEDDRIKERKTAISRKGVEIRFA</sequence>
<reference evidence="3" key="1">
    <citation type="submission" date="2022-11" db="UniProtKB">
        <authorList>
            <consortium name="WormBaseParasite"/>
        </authorList>
    </citation>
    <scope>IDENTIFICATION</scope>
</reference>
<accession>A0A915KY47</accession>
<dbReference type="AlphaFoldDB" id="A0A915KY47"/>
<dbReference type="WBParaSite" id="nRc.2.0.1.t43105-RA">
    <property type="protein sequence ID" value="nRc.2.0.1.t43105-RA"/>
    <property type="gene ID" value="nRc.2.0.1.g43105"/>
</dbReference>
<evidence type="ECO:0000313" key="3">
    <source>
        <dbReference type="WBParaSite" id="nRc.2.0.1.t43105-RA"/>
    </source>
</evidence>
<feature type="compositionally biased region" description="Basic and acidic residues" evidence="1">
    <location>
        <begin position="63"/>
        <end position="81"/>
    </location>
</feature>
<proteinExistence type="predicted"/>
<evidence type="ECO:0000313" key="2">
    <source>
        <dbReference type="Proteomes" id="UP000887565"/>
    </source>
</evidence>
<keyword evidence="2" id="KW-1185">Reference proteome</keyword>